<keyword evidence="3" id="KW-1185">Reference proteome</keyword>
<evidence type="ECO:0000313" key="2">
    <source>
        <dbReference type="EMBL" id="KAF2245231.1"/>
    </source>
</evidence>
<name>A0A6A6I4E2_9PLEO</name>
<gene>
    <name evidence="2" type="ORF">BU26DRAFT_79041</name>
</gene>
<dbReference type="Proteomes" id="UP000800094">
    <property type="component" value="Unassembled WGS sequence"/>
</dbReference>
<organism evidence="2 3">
    <name type="scientific">Trematosphaeria pertusa</name>
    <dbReference type="NCBI Taxonomy" id="390896"/>
    <lineage>
        <taxon>Eukaryota</taxon>
        <taxon>Fungi</taxon>
        <taxon>Dikarya</taxon>
        <taxon>Ascomycota</taxon>
        <taxon>Pezizomycotina</taxon>
        <taxon>Dothideomycetes</taxon>
        <taxon>Pleosporomycetidae</taxon>
        <taxon>Pleosporales</taxon>
        <taxon>Massarineae</taxon>
        <taxon>Trematosphaeriaceae</taxon>
        <taxon>Trematosphaeria</taxon>
    </lineage>
</organism>
<dbReference type="RefSeq" id="XP_033680235.1">
    <property type="nucleotide sequence ID" value="XM_033836345.1"/>
</dbReference>
<reference evidence="2" key="1">
    <citation type="journal article" date="2020" name="Stud. Mycol.">
        <title>101 Dothideomycetes genomes: a test case for predicting lifestyles and emergence of pathogens.</title>
        <authorList>
            <person name="Haridas S."/>
            <person name="Albert R."/>
            <person name="Binder M."/>
            <person name="Bloem J."/>
            <person name="Labutti K."/>
            <person name="Salamov A."/>
            <person name="Andreopoulos B."/>
            <person name="Baker S."/>
            <person name="Barry K."/>
            <person name="Bills G."/>
            <person name="Bluhm B."/>
            <person name="Cannon C."/>
            <person name="Castanera R."/>
            <person name="Culley D."/>
            <person name="Daum C."/>
            <person name="Ezra D."/>
            <person name="Gonzalez J."/>
            <person name="Henrissat B."/>
            <person name="Kuo A."/>
            <person name="Liang C."/>
            <person name="Lipzen A."/>
            <person name="Lutzoni F."/>
            <person name="Magnuson J."/>
            <person name="Mondo S."/>
            <person name="Nolan M."/>
            <person name="Ohm R."/>
            <person name="Pangilinan J."/>
            <person name="Park H.-J."/>
            <person name="Ramirez L."/>
            <person name="Alfaro M."/>
            <person name="Sun H."/>
            <person name="Tritt A."/>
            <person name="Yoshinaga Y."/>
            <person name="Zwiers L.-H."/>
            <person name="Turgeon B."/>
            <person name="Goodwin S."/>
            <person name="Spatafora J."/>
            <person name="Crous P."/>
            <person name="Grigoriev I."/>
        </authorList>
    </citation>
    <scope>NUCLEOTIDE SEQUENCE</scope>
    <source>
        <strain evidence="2">CBS 122368</strain>
    </source>
</reference>
<dbReference type="GeneID" id="54589675"/>
<feature type="transmembrane region" description="Helical" evidence="1">
    <location>
        <begin position="111"/>
        <end position="135"/>
    </location>
</feature>
<proteinExistence type="predicted"/>
<feature type="transmembrane region" description="Helical" evidence="1">
    <location>
        <begin position="147"/>
        <end position="169"/>
    </location>
</feature>
<accession>A0A6A6I4E2</accession>
<keyword evidence="1" id="KW-0472">Membrane</keyword>
<feature type="transmembrane region" description="Helical" evidence="1">
    <location>
        <begin position="175"/>
        <end position="195"/>
    </location>
</feature>
<feature type="transmembrane region" description="Helical" evidence="1">
    <location>
        <begin position="84"/>
        <end position="105"/>
    </location>
</feature>
<keyword evidence="1" id="KW-1133">Transmembrane helix</keyword>
<sequence length="290" mass="31942">MGCPYPTTRPPPGSVSVPKQLGCSAPPVSPPFPPVYGFASQGALVVARLIWLLGHHHARRPWGDANLPGIAEHRPWGKGMKHRVCAFGFAIGCLGSEAALLAWLYTGNEPAYWMSLTLPWTNGLVIETYICWQIVGFFPPVLSEHLWLRLGLILAAVVTITFQLCGVLVPLKALAFIANAVFRFTVTAAIALYIYKWPTTRTRKFKLIGCLFGFATLADVLLALLFPLHYQSSLIHVYCLTHALLELAILFLLYAIRVWKTENRGSHGFRASTRALGCTSINTELSQPTS</sequence>
<evidence type="ECO:0000256" key="1">
    <source>
        <dbReference type="SAM" id="Phobius"/>
    </source>
</evidence>
<feature type="transmembrane region" description="Helical" evidence="1">
    <location>
        <begin position="207"/>
        <end position="229"/>
    </location>
</feature>
<protein>
    <submittedName>
        <fullName evidence="2">Uncharacterized protein</fullName>
    </submittedName>
</protein>
<dbReference type="AlphaFoldDB" id="A0A6A6I4E2"/>
<evidence type="ECO:0000313" key="3">
    <source>
        <dbReference type="Proteomes" id="UP000800094"/>
    </source>
</evidence>
<feature type="transmembrane region" description="Helical" evidence="1">
    <location>
        <begin position="235"/>
        <end position="256"/>
    </location>
</feature>
<dbReference type="EMBL" id="ML987201">
    <property type="protein sequence ID" value="KAF2245231.1"/>
    <property type="molecule type" value="Genomic_DNA"/>
</dbReference>
<keyword evidence="1" id="KW-0812">Transmembrane</keyword>